<sequence>MNRYKATIILVVVTVGYLASCPFYKTFWGGLISSAFCASMIGGFADWYGITALFKKPLGVPFKTEIIPKNREKIFDGLINMVTEELLSKEYLKSFLSEYDTSKLILKFLLKENGHKDIEKIARLVIEESINKYNNQNENITSNLFINKLTQFNLWKAIISSIEISVKNGCGDKIINFILEELQLVIKTENFNLILTELVHKTKTSYEKGAAGRAMVNTVVLDFIFDLSTDKISVVIQKKLVDYLNDIKKLDNPERIKFKQWLPVKLNAVAADKNIEERFEAWKTKQFKNDNISEHIKQGLNDSADKQLGENKIINDIICKIENEIYNFICKFSDSTDMQKKLDIYIKKILNKFIDNFHYGIGKVIRENLNRYSDDMLIDLIESKAGNDLQLIRINGSIVGGLVGILLFLLGNMF</sequence>
<protein>
    <submittedName>
        <fullName evidence="2">DUF445 domain-containing protein</fullName>
    </submittedName>
</protein>
<reference evidence="2 3" key="1">
    <citation type="submission" date="2024-11" db="EMBL/GenBank/DDBJ databases">
        <authorList>
            <person name="Heng Y.C."/>
            <person name="Lim A.C.H."/>
            <person name="Lee J.K.Y."/>
            <person name="Kittelmann S."/>
        </authorList>
    </citation>
    <scope>NUCLEOTIDE SEQUENCE [LARGE SCALE GENOMIC DNA]</scope>
    <source>
        <strain evidence="2 3">WILCCON 0269</strain>
    </source>
</reference>
<dbReference type="PANTHER" id="PTHR38442:SF1">
    <property type="entry name" value="INNER MEMBRANE PROTEIN"/>
    <property type="match status" value="1"/>
</dbReference>
<organism evidence="2 3">
    <name type="scientific">Candidatus Clostridium eludens</name>
    <dbReference type="NCBI Taxonomy" id="3381663"/>
    <lineage>
        <taxon>Bacteria</taxon>
        <taxon>Bacillati</taxon>
        <taxon>Bacillota</taxon>
        <taxon>Clostridia</taxon>
        <taxon>Eubacteriales</taxon>
        <taxon>Clostridiaceae</taxon>
        <taxon>Clostridium</taxon>
    </lineage>
</organism>
<accession>A0ABW8SFV7</accession>
<dbReference type="Proteomes" id="UP001623660">
    <property type="component" value="Unassembled WGS sequence"/>
</dbReference>
<name>A0ABW8SFV7_9CLOT</name>
<keyword evidence="1" id="KW-0812">Transmembrane</keyword>
<evidence type="ECO:0000313" key="3">
    <source>
        <dbReference type="Proteomes" id="UP001623660"/>
    </source>
</evidence>
<keyword evidence="1" id="KW-1133">Transmembrane helix</keyword>
<feature type="transmembrane region" description="Helical" evidence="1">
    <location>
        <begin position="391"/>
        <end position="411"/>
    </location>
</feature>
<proteinExistence type="predicted"/>
<gene>
    <name evidence="2" type="ORF">ACJDU8_00445</name>
</gene>
<keyword evidence="3" id="KW-1185">Reference proteome</keyword>
<evidence type="ECO:0000256" key="1">
    <source>
        <dbReference type="SAM" id="Phobius"/>
    </source>
</evidence>
<dbReference type="RefSeq" id="WP_406790187.1">
    <property type="nucleotide sequence ID" value="NZ_JBJHZX010000001.1"/>
</dbReference>
<dbReference type="Pfam" id="PF04286">
    <property type="entry name" value="DUF445"/>
    <property type="match status" value="1"/>
</dbReference>
<comment type="caution">
    <text evidence="2">The sequence shown here is derived from an EMBL/GenBank/DDBJ whole genome shotgun (WGS) entry which is preliminary data.</text>
</comment>
<dbReference type="InterPro" id="IPR007383">
    <property type="entry name" value="DUF445"/>
</dbReference>
<evidence type="ECO:0000313" key="2">
    <source>
        <dbReference type="EMBL" id="MFL0194064.1"/>
    </source>
</evidence>
<dbReference type="PANTHER" id="PTHR38442">
    <property type="entry name" value="INNER MEMBRANE PROTEIN-RELATED"/>
    <property type="match status" value="1"/>
</dbReference>
<dbReference type="EMBL" id="JBJHZX010000001">
    <property type="protein sequence ID" value="MFL0194064.1"/>
    <property type="molecule type" value="Genomic_DNA"/>
</dbReference>
<keyword evidence="1" id="KW-0472">Membrane</keyword>